<protein>
    <recommendedName>
        <fullName evidence="3">DUF4549 domain-containing protein</fullName>
    </recommendedName>
</protein>
<evidence type="ECO:0000313" key="4">
    <source>
        <dbReference type="EMBL" id="CAL5131853.1"/>
    </source>
</evidence>
<evidence type="ECO:0000259" key="3">
    <source>
        <dbReference type="Pfam" id="PF15082"/>
    </source>
</evidence>
<feature type="compositionally biased region" description="Low complexity" evidence="2">
    <location>
        <begin position="1801"/>
        <end position="1821"/>
    </location>
</feature>
<dbReference type="PANTHER" id="PTHR33331">
    <property type="entry name" value="COILED-COIL DOMAIN-CONTAINING PROTEIN 162"/>
    <property type="match status" value="1"/>
</dbReference>
<feature type="compositionally biased region" description="Gly residues" evidence="2">
    <location>
        <begin position="1784"/>
        <end position="1800"/>
    </location>
</feature>
<gene>
    <name evidence="4" type="ORF">CDAUBV1_LOCUS4392</name>
</gene>
<organism evidence="4 5">
    <name type="scientific">Calicophoron daubneyi</name>
    <name type="common">Rumen fluke</name>
    <name type="synonym">Paramphistomum daubneyi</name>
    <dbReference type="NCBI Taxonomy" id="300641"/>
    <lineage>
        <taxon>Eukaryota</taxon>
        <taxon>Metazoa</taxon>
        <taxon>Spiralia</taxon>
        <taxon>Lophotrochozoa</taxon>
        <taxon>Platyhelminthes</taxon>
        <taxon>Trematoda</taxon>
        <taxon>Digenea</taxon>
        <taxon>Plagiorchiida</taxon>
        <taxon>Pronocephalata</taxon>
        <taxon>Paramphistomoidea</taxon>
        <taxon>Paramphistomidae</taxon>
        <taxon>Calicophoron</taxon>
    </lineage>
</organism>
<dbReference type="InterPro" id="IPR029376">
    <property type="entry name" value="DUF4549"/>
</dbReference>
<feature type="compositionally biased region" description="Gly residues" evidence="2">
    <location>
        <begin position="1822"/>
        <end position="1836"/>
    </location>
</feature>
<feature type="coiled-coil region" evidence="1">
    <location>
        <begin position="2281"/>
        <end position="2326"/>
    </location>
</feature>
<comment type="caution">
    <text evidence="4">The sequence shown here is derived from an EMBL/GenBank/DDBJ whole genome shotgun (WGS) entry which is preliminary data.</text>
</comment>
<feature type="domain" description="DUF4549" evidence="3">
    <location>
        <begin position="8"/>
        <end position="139"/>
    </location>
</feature>
<feature type="region of interest" description="Disordered" evidence="2">
    <location>
        <begin position="344"/>
        <end position="411"/>
    </location>
</feature>
<dbReference type="PANTHER" id="PTHR33331:SF13">
    <property type="entry name" value="COILED-COIL DOMAIN CONTAINING 162"/>
    <property type="match status" value="1"/>
</dbReference>
<feature type="region of interest" description="Disordered" evidence="2">
    <location>
        <begin position="1765"/>
        <end position="1849"/>
    </location>
</feature>
<evidence type="ECO:0000256" key="1">
    <source>
        <dbReference type="SAM" id="Coils"/>
    </source>
</evidence>
<feature type="compositionally biased region" description="Low complexity" evidence="2">
    <location>
        <begin position="305"/>
        <end position="314"/>
    </location>
</feature>
<evidence type="ECO:0000256" key="2">
    <source>
        <dbReference type="SAM" id="MobiDB-lite"/>
    </source>
</evidence>
<dbReference type="InterPro" id="IPR040401">
    <property type="entry name" value="CCDC162"/>
</dbReference>
<feature type="coiled-coil region" evidence="1">
    <location>
        <begin position="2366"/>
        <end position="2393"/>
    </location>
</feature>
<dbReference type="Pfam" id="PF15082">
    <property type="entry name" value="DUF4549"/>
    <property type="match status" value="1"/>
</dbReference>
<keyword evidence="1" id="KW-0175">Coiled coil</keyword>
<reference evidence="4" key="1">
    <citation type="submission" date="2024-06" db="EMBL/GenBank/DDBJ databases">
        <authorList>
            <person name="Liu X."/>
            <person name="Lenzi L."/>
            <person name="Haldenby T S."/>
            <person name="Uol C."/>
        </authorList>
    </citation>
    <scope>NUCLEOTIDE SEQUENCE</scope>
</reference>
<dbReference type="EMBL" id="CAXLJL010000112">
    <property type="protein sequence ID" value="CAL5131853.1"/>
    <property type="molecule type" value="Genomic_DNA"/>
</dbReference>
<evidence type="ECO:0000313" key="5">
    <source>
        <dbReference type="Proteomes" id="UP001497525"/>
    </source>
</evidence>
<dbReference type="Proteomes" id="UP001497525">
    <property type="component" value="Unassembled WGS sequence"/>
</dbReference>
<feature type="coiled-coil region" evidence="1">
    <location>
        <begin position="2112"/>
        <end position="2139"/>
    </location>
</feature>
<feature type="region of interest" description="Disordered" evidence="2">
    <location>
        <begin position="234"/>
        <end position="324"/>
    </location>
</feature>
<name>A0AAV2T5X9_CALDB</name>
<accession>A0AAV2T5X9</accession>
<sequence>MDEDEDVLKTQEDGLRADIIELKSQIEENELIHGIPSKGMSSVYIPKDPDYFRRERKLILQRTLQVLEPRPITLQSDLMIKELEACDKREYTEKTLPILLHQYFLDRMHQTVLLKHAHLLRWKRFCSTTSAVEIIHGDYLSRLEHLTAEYLDSSSRAHRLASTREGIISNTDIGVDDVTVEDYQIYLRYLIYYLQSQSYANQLISLIKWLPYSHRDKIKESLAKQYPYITTDEAGSITPGQGSPDYAVTEQGPVNLSKGHGTEANEQGGSLPGAEEERTGQPPADSGRQVGHQSSEFPEEGARGSPGSSEVVGGPNAGAPDQQAPDYIHERVDSMVDDTATMTTLESTQSDGKKPRPKRRGSTAHGSDQEESGNAKSSSGGASSLPQSHFRFSDHAPQPPPMASAAVMNANGPLLPTQPNINLAASGGGIVTNEKSAGLPLHTNDLETLRPHLIHFCQAYNIQMNIQAIRSSADEMELFSVINRKFRHIFNRQEEMRTFKAYDNSRASNDRWGLDNWTHAVKKPSNWIPFVKLRPRRNEYLVKLTMELRSGTVVDDILNASANFLLLKSPERVQDSLRHHAMLVQHPPMIHAASVVSHKQGQSTAEIFKKIYTNPELYGQPPADIEEPGKRKDEYDFTQAMQMLGLDDAANAKDDPSSVQGAYLSFLHLRHLKLRDLMRTCLSVLNYFRSIERTITINDQGLSMSTRGPVERTSPQNHRVGTEIQGHQGGGNTLDAHGYIFNTPHEFKIMETEFMQFADVDNHDDFYFHEEGRIHVRDQVGFWIIYDSAVSDFKTLEQDMLLLATAFIQKDTVTRGASNFKRKQTNAEGQADDVDIAMYSHREVDRFGVLYDMWINETAFQEAKKRLMDVYMEAYSHIVSRDSRRQLAQVMTDLMYQRPRLDLNENYFVLAYRYECAILRQRTEAMRCILNHQINNEREYLKKLHMEKPEYGLPMPLLEKFLIAANSDEALLTPVFLLEFHQSLSFTPSIAEALDQSVRIVYDIFTPAHPIQQIVLEKRFFDFFRYETETLKPLGASYTPQLQRDLFSSYFVEDALQMCELSQAHLASIQQRNSRGDKKTRQMYLLNELGRLLDLVTLRHRLMDCMWECEVLSKIYLGVANEMGFDDFHLFIRPLQFEAAKYKEGADEFRPPIYITAVQDDDSSLDKFLPSSLPLAVHELDETHVGKFSFRGKVTIMEMLETRGVENLLTVLKTQIAHKNALTSAILLAYNARPSFYTQHAPKMKNGTIRPSSTGANLISYTGLSGTQVGPTPLALERSKHQLHAEYHPEAFFSIQLEKSPSRDRMQNAFIKRTQGGGLASSKSSIESEKLKREFISQFCADFGERSRHASLRAQIISTYSSILTLLTKVPTVTEDFFVIGYAFEKKNPEDDLDVQITDPRALRTRPRRVLSTDGTKFYNLWFIPHFIEVLFIFRHLDDEACTKALRCMARLASVLHDILHYLVAYAKLGISSAKITPEQRELIVAAGGKGGSPNKRGPLPTALESANSVAGAAGASTPYAQIVAAGTVGSMNMALAPPAESVTPLDLNVHGHSLVVDQTVEDLTDFDGGPMSMLATELREIQYQINQLPDPTDPEQVIEMLCLRRDTMFLQFDVCLRTVLCETFLAAGNQEAYQEVRESSHFPLAELSNVQKPCLNALNMNVPEPMEARDEKAQNLFPWRSLMNYYGPFFLFCYNQSNIEYNIRLCLAGLKPVDRPTVHGELLAMNLSLEDVLEVGDIPEAKAGEALPIQQAENMHCMLGKRTRDRRRDMPVPSASSQTPGLQGLGSTGGPAGGVGQTGTGATPAGGAQAADNAATSGATATGGAGGSSVGGSGGQTSSSGGQNGTVDKPLKLSTLETPVEAYKLLIKFLILCKRVELLKYAWGRRRLGVQHIDTPNLFKTFCTIYKREKLYPLLRSLAIQYRQPDMYALGPLDETDIFVMPKGIPEMVVRQRQLLKLVEAFEFYMIADLRKLIVKQTDLVIKERNREEGNLPLDLWKRPAMKETLSIKRSALADEFVVELMSNLNFIEHKNIYTITPEKLNDVFLNVAISVMRMQREAYENYSMYYENLLKNQHSLLYAKERENEGLKETLKQKDLETNITVQFQMSEQAHNLLLEVTALRAKIAELEEANTKAEAKVRVRVRREFSLAMRKLFGLSFEQKSRIDEYRDHLHAITLQRIAEVREEAAAEMARIKERSGARASAEDDLAERNLRLSREVNTLHQRNIRLQQMMSRLRVMAHWQQTTLRCAFEKQISGVEEQRNQNKTQVTRLGILSEQRVRMLNEEMSKLREHLSNTEKHLNDMRKALDKEMNDKVEKRHAAERKAATDKQMAMVKQMHIDQLMTEIAEKNAMLDRMGTLLEASTKSKKQEADKSEREVDLLRRRLREERKLKKSAIHKVDDLMSQLYEFETAYAITQAQKASPSTPAAPFNIEAKEAQGLAAYVGRNVPPKKQRPVTYDDLIKQKSGPYTRDHYLSFRREMVGAPMLRQRLTQRILQNGEPQAHIHFLKMHQTEDAEDDWDTNV</sequence>
<feature type="compositionally biased region" description="Low complexity" evidence="2">
    <location>
        <begin position="372"/>
        <end position="384"/>
    </location>
</feature>
<proteinExistence type="predicted"/>